<sequence length="418" mass="48224">MLKKNIIHSQIKRISLSYAEALSVKINGNSISDPVTFNDLSSDHLPISFQIPINSLSNPNRKILNLRKANWKIFRNILSYKTDELNDKFQVLDTPEKVDSCIESFSEEVNAAVEKAIPKKNPYRFRYPYDDELRTLTKNRNHYRNLYKSSLNPAFKSIVNQLNRLIHRKTAKLNCESFERTLANLNIYDNSFYQFSKALKSKKSEMPPLVDNNGSLAYSDSAKARALADNFLKSHNLTHSNTSKYDALVGEKLTELRRNRSHCMCFSTHSLPASCRLQELSSAIGEAQARSVVSSLYCLFRKNNSVSFHAKLTAYKTLIRPIMTYACPIFSNCPDVHFKRLQIQQNKLLRMVLNAPFFTRTTDLHKEANDIPTIRQFVDKLTKQFYSRASSHENKLVKNLGNYDIRNMGFRIRIKFTL</sequence>
<gene>
    <name evidence="1" type="ORF">CLUMA_CG004194</name>
</gene>
<name>A0A1J1HSP2_9DIPT</name>
<evidence type="ECO:0000313" key="2">
    <source>
        <dbReference type="Proteomes" id="UP000183832"/>
    </source>
</evidence>
<proteinExistence type="predicted"/>
<protein>
    <submittedName>
        <fullName evidence="1">CLUMA_CG004194, isoform A</fullName>
    </submittedName>
</protein>
<dbReference type="AlphaFoldDB" id="A0A1J1HSP2"/>
<accession>A0A1J1HSP2</accession>
<dbReference type="OrthoDB" id="7791090at2759"/>
<evidence type="ECO:0000313" key="1">
    <source>
        <dbReference type="EMBL" id="CRK90404.1"/>
    </source>
</evidence>
<dbReference type="EMBL" id="CVRI01000019">
    <property type="protein sequence ID" value="CRK90404.1"/>
    <property type="molecule type" value="Genomic_DNA"/>
</dbReference>
<dbReference type="Proteomes" id="UP000183832">
    <property type="component" value="Unassembled WGS sequence"/>
</dbReference>
<organism evidence="1 2">
    <name type="scientific">Clunio marinus</name>
    <dbReference type="NCBI Taxonomy" id="568069"/>
    <lineage>
        <taxon>Eukaryota</taxon>
        <taxon>Metazoa</taxon>
        <taxon>Ecdysozoa</taxon>
        <taxon>Arthropoda</taxon>
        <taxon>Hexapoda</taxon>
        <taxon>Insecta</taxon>
        <taxon>Pterygota</taxon>
        <taxon>Neoptera</taxon>
        <taxon>Endopterygota</taxon>
        <taxon>Diptera</taxon>
        <taxon>Nematocera</taxon>
        <taxon>Chironomoidea</taxon>
        <taxon>Chironomidae</taxon>
        <taxon>Clunio</taxon>
    </lineage>
</organism>
<keyword evidence="2" id="KW-1185">Reference proteome</keyword>
<reference evidence="1 2" key="1">
    <citation type="submission" date="2015-04" db="EMBL/GenBank/DDBJ databases">
        <authorList>
            <person name="Syromyatnikov M.Y."/>
            <person name="Popov V.N."/>
        </authorList>
    </citation>
    <scope>NUCLEOTIDE SEQUENCE [LARGE SCALE GENOMIC DNA]</scope>
</reference>